<evidence type="ECO:0000256" key="1">
    <source>
        <dbReference type="ARBA" id="ARBA00009437"/>
    </source>
</evidence>
<feature type="domain" description="HTH lysR-type" evidence="5">
    <location>
        <begin position="1"/>
        <end position="61"/>
    </location>
</feature>
<comment type="similarity">
    <text evidence="1">Belongs to the LysR transcriptional regulatory family.</text>
</comment>
<gene>
    <name evidence="6" type="ORF">DZC73_13695</name>
</gene>
<dbReference type="PRINTS" id="PR00039">
    <property type="entry name" value="HTHLYSR"/>
</dbReference>
<dbReference type="Proteomes" id="UP000267464">
    <property type="component" value="Unassembled WGS sequence"/>
</dbReference>
<dbReference type="CDD" id="cd08474">
    <property type="entry name" value="PBP2_CrgA_like_5"/>
    <property type="match status" value="1"/>
</dbReference>
<dbReference type="InterPro" id="IPR036388">
    <property type="entry name" value="WH-like_DNA-bd_sf"/>
</dbReference>
<dbReference type="Pfam" id="PF00126">
    <property type="entry name" value="HTH_1"/>
    <property type="match status" value="1"/>
</dbReference>
<keyword evidence="7" id="KW-1185">Reference proteome</keyword>
<dbReference type="InterPro" id="IPR005119">
    <property type="entry name" value="LysR_subst-bd"/>
</dbReference>
<keyword evidence="2" id="KW-0805">Transcription regulation</keyword>
<dbReference type="GO" id="GO:0003700">
    <property type="term" value="F:DNA-binding transcription factor activity"/>
    <property type="evidence" value="ECO:0007669"/>
    <property type="project" value="InterPro"/>
</dbReference>
<evidence type="ECO:0000256" key="3">
    <source>
        <dbReference type="ARBA" id="ARBA00023125"/>
    </source>
</evidence>
<dbReference type="Gene3D" id="1.10.10.10">
    <property type="entry name" value="Winged helix-like DNA-binding domain superfamily/Winged helix DNA-binding domain"/>
    <property type="match status" value="1"/>
</dbReference>
<dbReference type="AlphaFoldDB" id="A0A3N7HQ43"/>
<dbReference type="SUPFAM" id="SSF46785">
    <property type="entry name" value="Winged helix' DNA-binding domain"/>
    <property type="match status" value="1"/>
</dbReference>
<organism evidence="6 7">
    <name type="scientific">Piscinibacter terrae</name>
    <dbReference type="NCBI Taxonomy" id="2496871"/>
    <lineage>
        <taxon>Bacteria</taxon>
        <taxon>Pseudomonadati</taxon>
        <taxon>Pseudomonadota</taxon>
        <taxon>Betaproteobacteria</taxon>
        <taxon>Burkholderiales</taxon>
        <taxon>Sphaerotilaceae</taxon>
        <taxon>Piscinibacter</taxon>
    </lineage>
</organism>
<name>A0A3N7HQ43_9BURK</name>
<dbReference type="GO" id="GO:0043565">
    <property type="term" value="F:sequence-specific DNA binding"/>
    <property type="evidence" value="ECO:0007669"/>
    <property type="project" value="TreeGrafter"/>
</dbReference>
<evidence type="ECO:0000259" key="5">
    <source>
        <dbReference type="PROSITE" id="PS50931"/>
    </source>
</evidence>
<dbReference type="GO" id="GO:0006351">
    <property type="term" value="P:DNA-templated transcription"/>
    <property type="evidence" value="ECO:0007669"/>
    <property type="project" value="TreeGrafter"/>
</dbReference>
<protein>
    <submittedName>
        <fullName evidence="6">LysR family transcriptional regulator</fullName>
    </submittedName>
</protein>
<dbReference type="InterPro" id="IPR036390">
    <property type="entry name" value="WH_DNA-bd_sf"/>
</dbReference>
<dbReference type="InterPro" id="IPR058163">
    <property type="entry name" value="LysR-type_TF_proteobact-type"/>
</dbReference>
<evidence type="ECO:0000313" key="6">
    <source>
        <dbReference type="EMBL" id="RQP24348.1"/>
    </source>
</evidence>
<dbReference type="PANTHER" id="PTHR30537">
    <property type="entry name" value="HTH-TYPE TRANSCRIPTIONAL REGULATOR"/>
    <property type="match status" value="1"/>
</dbReference>
<dbReference type="FunFam" id="1.10.10.10:FF:000001">
    <property type="entry name" value="LysR family transcriptional regulator"/>
    <property type="match status" value="1"/>
</dbReference>
<dbReference type="OrthoDB" id="9813056at2"/>
<evidence type="ECO:0000256" key="2">
    <source>
        <dbReference type="ARBA" id="ARBA00023015"/>
    </source>
</evidence>
<comment type="caution">
    <text evidence="6">The sequence shown here is derived from an EMBL/GenBank/DDBJ whole genome shotgun (WGS) entry which is preliminary data.</text>
</comment>
<keyword evidence="3" id="KW-0238">DNA-binding</keyword>
<accession>A0A3N7HQ43</accession>
<reference evidence="6 7" key="2">
    <citation type="submission" date="2018-12" db="EMBL/GenBank/DDBJ databases">
        <title>Rhizobacter gummiphilus sp. nov., a rubber-degrading bacterium isolated from the soil of a botanical garden in Japan.</title>
        <authorList>
            <person name="Shunsuke S.S."/>
        </authorList>
    </citation>
    <scope>NUCLEOTIDE SEQUENCE [LARGE SCALE GENOMIC DNA]</scope>
    <source>
        <strain evidence="6 7">S-16</strain>
    </source>
</reference>
<dbReference type="InterPro" id="IPR000847">
    <property type="entry name" value="LysR_HTH_N"/>
</dbReference>
<keyword evidence="4" id="KW-0804">Transcription</keyword>
<dbReference type="SUPFAM" id="SSF53850">
    <property type="entry name" value="Periplasmic binding protein-like II"/>
    <property type="match status" value="1"/>
</dbReference>
<dbReference type="PROSITE" id="PS50931">
    <property type="entry name" value="HTH_LYSR"/>
    <property type="match status" value="1"/>
</dbReference>
<sequence>MKLTQLDGLVAFVMVANKRSFTAAAAALEVTPPAVSQAVKQLEEKLGVRLLHRTTRSVGLTDAGERYLGRVGPAVDELLSASTELEPYRDGLSGQLRINAPQVVYHMLLKKPLASFLAKHPAVRIELTLNDGFVDIAAGGYDAGIRLGESVQRDMVAVPLTRSERTCLVASPAYVKRKGLPSTIEDLKHHDCIRYRFPASGAMYRWELRRKGRLVEAEVDGPLTVSDSMSMSQAAMEGIGIAYTFEREVAQALKSGRLVPVLSSAWHVQPGFHFYYPSRRQLPASLRAFMGHCAMEAAD</sequence>
<evidence type="ECO:0000256" key="4">
    <source>
        <dbReference type="ARBA" id="ARBA00023163"/>
    </source>
</evidence>
<dbReference type="PANTHER" id="PTHR30537:SF1">
    <property type="entry name" value="HTH-TYPE TRANSCRIPTIONAL REGULATOR PGRR"/>
    <property type="match status" value="1"/>
</dbReference>
<reference evidence="6 7" key="1">
    <citation type="submission" date="2018-08" db="EMBL/GenBank/DDBJ databases">
        <authorList>
            <person name="Khan S.A."/>
            <person name="Jeon C.O."/>
            <person name="Chun B.H."/>
            <person name="Jeong S.E."/>
        </authorList>
    </citation>
    <scope>NUCLEOTIDE SEQUENCE [LARGE SCALE GENOMIC DNA]</scope>
    <source>
        <strain evidence="6 7">S-16</strain>
    </source>
</reference>
<dbReference type="RefSeq" id="WP_124540875.1">
    <property type="nucleotide sequence ID" value="NZ_QUSW01000003.1"/>
</dbReference>
<dbReference type="EMBL" id="QUSW01000003">
    <property type="protein sequence ID" value="RQP24348.1"/>
    <property type="molecule type" value="Genomic_DNA"/>
</dbReference>
<dbReference type="Gene3D" id="3.40.190.290">
    <property type="match status" value="1"/>
</dbReference>
<dbReference type="Pfam" id="PF03466">
    <property type="entry name" value="LysR_substrate"/>
    <property type="match status" value="1"/>
</dbReference>
<proteinExistence type="inferred from homology"/>
<evidence type="ECO:0000313" key="7">
    <source>
        <dbReference type="Proteomes" id="UP000267464"/>
    </source>
</evidence>